<evidence type="ECO:0000256" key="1">
    <source>
        <dbReference type="SAM" id="Coils"/>
    </source>
</evidence>
<dbReference type="Proteomes" id="UP000027138">
    <property type="component" value="Unassembled WGS sequence"/>
</dbReference>
<protein>
    <submittedName>
        <fullName evidence="3">Uncharacterized protein</fullName>
    </submittedName>
</protein>
<organism evidence="3 4">
    <name type="scientific">Jatropha curcas</name>
    <name type="common">Barbados nut</name>
    <dbReference type="NCBI Taxonomy" id="180498"/>
    <lineage>
        <taxon>Eukaryota</taxon>
        <taxon>Viridiplantae</taxon>
        <taxon>Streptophyta</taxon>
        <taxon>Embryophyta</taxon>
        <taxon>Tracheophyta</taxon>
        <taxon>Spermatophyta</taxon>
        <taxon>Magnoliopsida</taxon>
        <taxon>eudicotyledons</taxon>
        <taxon>Gunneridae</taxon>
        <taxon>Pentapetalae</taxon>
        <taxon>rosids</taxon>
        <taxon>fabids</taxon>
        <taxon>Malpighiales</taxon>
        <taxon>Euphorbiaceae</taxon>
        <taxon>Crotonoideae</taxon>
        <taxon>Jatropheae</taxon>
        <taxon>Jatropha</taxon>
    </lineage>
</organism>
<keyword evidence="4" id="KW-1185">Reference proteome</keyword>
<feature type="region of interest" description="Disordered" evidence="2">
    <location>
        <begin position="1"/>
        <end position="45"/>
    </location>
</feature>
<sequence length="283" mass="31879">MRKKRCEGLVLQDEDEENQTISPLSPRPSSVPSIPPTSSTHTANPVTSAYVLPDQSTGDVALEENIEINVVVDSATEEEQLLSRMGKKRARVDSDAEPICPNIEAFFKSIYGPSTSYSKSSVSKELTGLTLLKQDFKYFDHMEESAISMACITIFLLEMLHKGCSTHNQEICDLNERLNFATEEYRRVSKQALVTNDKNVQLEKENSELLKNKAELEQDATNYLIETIEIFQDEMIAALKARLPNKDFDFIFDVPLVVEEKEGEAPVKDRPNLTSEQILAQDK</sequence>
<reference evidence="3 4" key="1">
    <citation type="journal article" date="2014" name="PLoS ONE">
        <title>Global Analysis of Gene Expression Profiles in Physic Nut (Jatropha curcas L.) Seedlings Exposed to Salt Stress.</title>
        <authorList>
            <person name="Zhang L."/>
            <person name="Zhang C."/>
            <person name="Wu P."/>
            <person name="Chen Y."/>
            <person name="Li M."/>
            <person name="Jiang H."/>
            <person name="Wu G."/>
        </authorList>
    </citation>
    <scope>NUCLEOTIDE SEQUENCE [LARGE SCALE GENOMIC DNA]</scope>
    <source>
        <strain evidence="4">cv. GZQX0401</strain>
        <tissue evidence="3">Young leaves</tissue>
    </source>
</reference>
<feature type="compositionally biased region" description="Low complexity" evidence="2">
    <location>
        <begin position="22"/>
        <end position="39"/>
    </location>
</feature>
<dbReference type="EMBL" id="KK914231">
    <property type="protein sequence ID" value="KDP45530.1"/>
    <property type="molecule type" value="Genomic_DNA"/>
</dbReference>
<dbReference type="AlphaFoldDB" id="A0A067LLA4"/>
<proteinExistence type="predicted"/>
<evidence type="ECO:0000313" key="4">
    <source>
        <dbReference type="Proteomes" id="UP000027138"/>
    </source>
</evidence>
<feature type="compositionally biased region" description="Polar residues" evidence="2">
    <location>
        <begin position="272"/>
        <end position="283"/>
    </location>
</feature>
<accession>A0A067LLA4</accession>
<keyword evidence="1" id="KW-0175">Coiled coil</keyword>
<gene>
    <name evidence="3" type="ORF">JCGZ_17083</name>
</gene>
<evidence type="ECO:0000256" key="2">
    <source>
        <dbReference type="SAM" id="MobiDB-lite"/>
    </source>
</evidence>
<feature type="region of interest" description="Disordered" evidence="2">
    <location>
        <begin position="263"/>
        <end position="283"/>
    </location>
</feature>
<feature type="coiled-coil region" evidence="1">
    <location>
        <begin position="199"/>
        <end position="226"/>
    </location>
</feature>
<name>A0A067LLA4_JATCU</name>
<evidence type="ECO:0000313" key="3">
    <source>
        <dbReference type="EMBL" id="KDP45530.1"/>
    </source>
</evidence>